<evidence type="ECO:0008006" key="2">
    <source>
        <dbReference type="Google" id="ProtNLM"/>
    </source>
</evidence>
<dbReference type="SUPFAM" id="SSF54919">
    <property type="entry name" value="Nucleoside diphosphate kinase, NDK"/>
    <property type="match status" value="1"/>
</dbReference>
<gene>
    <name evidence="1" type="ORF">ACD_49C00064G0004</name>
</gene>
<organism evidence="1">
    <name type="scientific">uncultured bacterium</name>
    <name type="common">gcode 4</name>
    <dbReference type="NCBI Taxonomy" id="1234023"/>
    <lineage>
        <taxon>Bacteria</taxon>
        <taxon>environmental samples</taxon>
    </lineage>
</organism>
<protein>
    <recommendedName>
        <fullName evidence="2">Nucleoside diphosphate kinase-like domain-containing protein</fullName>
    </recommendedName>
</protein>
<dbReference type="EMBL" id="AMFJ01021650">
    <property type="protein sequence ID" value="EKD66101.1"/>
    <property type="molecule type" value="Genomic_DNA"/>
</dbReference>
<comment type="caution">
    <text evidence="1">The sequence shown here is derived from an EMBL/GenBank/DDBJ whole genome shotgun (WGS) entry which is preliminary data.</text>
</comment>
<dbReference type="AlphaFoldDB" id="K2AWN2"/>
<evidence type="ECO:0000313" key="1">
    <source>
        <dbReference type="EMBL" id="EKD66101.1"/>
    </source>
</evidence>
<accession>K2AWN2</accession>
<proteinExistence type="predicted"/>
<dbReference type="InterPro" id="IPR036850">
    <property type="entry name" value="NDK-like_dom_sf"/>
</dbReference>
<dbReference type="Gene3D" id="3.30.70.141">
    <property type="entry name" value="Nucleoside diphosphate kinase-like domain"/>
    <property type="match status" value="1"/>
</dbReference>
<reference evidence="1" key="1">
    <citation type="journal article" date="2012" name="Science">
        <title>Fermentation, hydrogen, and sulfur metabolism in multiple uncultivated bacterial phyla.</title>
        <authorList>
            <person name="Wrighton K.C."/>
            <person name="Thomas B.C."/>
            <person name="Sharon I."/>
            <person name="Miller C.S."/>
            <person name="Castelle C.J."/>
            <person name="VerBerkmoes N.C."/>
            <person name="Wilkins M.J."/>
            <person name="Hettich R.L."/>
            <person name="Lipton M.S."/>
            <person name="Williams K.H."/>
            <person name="Long P.E."/>
            <person name="Banfield J.F."/>
        </authorList>
    </citation>
    <scope>NUCLEOTIDE SEQUENCE [LARGE SCALE GENOMIC DNA]</scope>
</reference>
<sequence>METNLINKINDAINSGKTEVMIAPFEFSNEKQNEFLIFFKPEVFFWGADKAESIISMAFDKFSANNVDISGILLLTWDRLNELAIMDRHYGFINKLSKSASKILTSDELEKIYSLLEITDRENYKIYGWHEFLASHPDFSEESLDEFWATKKSAKIKWGFYIQKFELNWEKFVLVDAFHPAQLKHFINPPHKILVLLARSDNNWDSLRDIMIWDTFPEKAVSESIRWELYANKENYGMKEVNIWNNGIHMSAGPFEAIFEINNFLKDISNSAYSPEKTNLYNKMITSGITASDALNSLSNPTINIDGKETWIFDISEIKNSSDAIEIYKNKYL</sequence>
<name>K2AWN2_9BACT</name>